<dbReference type="AlphaFoldDB" id="A0A179SJ31"/>
<dbReference type="STRING" id="427683.A5481_00250"/>
<dbReference type="Gene3D" id="3.40.50.150">
    <property type="entry name" value="Vaccinia Virus protein VP39"/>
    <property type="match status" value="1"/>
</dbReference>
<dbReference type="OrthoDB" id="7338969at2"/>
<dbReference type="Proteomes" id="UP000078316">
    <property type="component" value="Unassembled WGS sequence"/>
</dbReference>
<name>A0A179SJ31_9HYPH</name>
<evidence type="ECO:0000313" key="1">
    <source>
        <dbReference type="EMBL" id="OAS27796.1"/>
    </source>
</evidence>
<comment type="caution">
    <text evidence="1">The sequence shown here is derived from an EMBL/GenBank/DDBJ whole genome shotgun (WGS) entry which is preliminary data.</text>
</comment>
<gene>
    <name evidence="1" type="ORF">A5481_00250</name>
</gene>
<sequence length="256" mass="27900">MTIPPGLAPFAFDLFVPEYRPLRAGAWRVHHARNVLCQGYWSPALLVPDLVTLIRGGDTWMSTTPVELESQEIGVRLAHGHVVVFGLGMGWSAVASAVRPEVTAVTVVERDPEVIALHRELDLAAQLAPEARAKIRIVEGDAHAWRPDRPVDLLMPDIWLPLVSDGRVEEVRRMQENVGAAQIYFWGQELEIARHAAAAGRRLDEDGIRATIAAFGLPLIGPAHPGYAERLGQAAERHMRGRWLPGTPPSAGAAAG</sequence>
<evidence type="ECO:0000313" key="2">
    <source>
        <dbReference type="Proteomes" id="UP000078316"/>
    </source>
</evidence>
<evidence type="ECO:0008006" key="3">
    <source>
        <dbReference type="Google" id="ProtNLM"/>
    </source>
</evidence>
<dbReference type="InterPro" id="IPR029063">
    <property type="entry name" value="SAM-dependent_MTases_sf"/>
</dbReference>
<protein>
    <recommendedName>
        <fullName evidence="3">Spermidine synthase</fullName>
    </recommendedName>
</protein>
<proteinExistence type="predicted"/>
<reference evidence="1 2" key="1">
    <citation type="submission" date="2016-04" db="EMBL/GenBank/DDBJ databases">
        <authorList>
            <person name="Evans L.H."/>
            <person name="Alamgir A."/>
            <person name="Owens N."/>
            <person name="Weber N.D."/>
            <person name="Virtaneva K."/>
            <person name="Barbian K."/>
            <person name="Babar A."/>
            <person name="Rosenke K."/>
        </authorList>
    </citation>
    <scope>NUCLEOTIDE SEQUENCE [LARGE SCALE GENOMIC DNA]</scope>
    <source>
        <strain evidence="1 2">PMB02</strain>
    </source>
</reference>
<accession>A0A179SJ31</accession>
<dbReference type="RefSeq" id="WP_048433507.1">
    <property type="nucleotide sequence ID" value="NZ_LWHQ01000001.1"/>
</dbReference>
<dbReference type="SUPFAM" id="SSF53335">
    <property type="entry name" value="S-adenosyl-L-methionine-dependent methyltransferases"/>
    <property type="match status" value="1"/>
</dbReference>
<organism evidence="1 2">
    <name type="scientific">Methylobacterium platani</name>
    <dbReference type="NCBI Taxonomy" id="427683"/>
    <lineage>
        <taxon>Bacteria</taxon>
        <taxon>Pseudomonadati</taxon>
        <taxon>Pseudomonadota</taxon>
        <taxon>Alphaproteobacteria</taxon>
        <taxon>Hyphomicrobiales</taxon>
        <taxon>Methylobacteriaceae</taxon>
        <taxon>Methylobacterium</taxon>
    </lineage>
</organism>
<dbReference type="EMBL" id="LWHQ01000001">
    <property type="protein sequence ID" value="OAS27796.1"/>
    <property type="molecule type" value="Genomic_DNA"/>
</dbReference>